<dbReference type="EMBL" id="CDMZ01000245">
    <property type="protein sequence ID" value="CEM10045.1"/>
    <property type="molecule type" value="Genomic_DNA"/>
</dbReference>
<accession>A0A0G4FBQ4</accession>
<organism evidence="1">
    <name type="scientific">Chromera velia CCMP2878</name>
    <dbReference type="NCBI Taxonomy" id="1169474"/>
    <lineage>
        <taxon>Eukaryota</taxon>
        <taxon>Sar</taxon>
        <taxon>Alveolata</taxon>
        <taxon>Colpodellida</taxon>
        <taxon>Chromeraceae</taxon>
        <taxon>Chromera</taxon>
    </lineage>
</organism>
<dbReference type="SUPFAM" id="SSF52047">
    <property type="entry name" value="RNI-like"/>
    <property type="match status" value="1"/>
</dbReference>
<reference evidence="1" key="1">
    <citation type="submission" date="2014-11" db="EMBL/GenBank/DDBJ databases">
        <authorList>
            <person name="Otto D Thomas"/>
            <person name="Naeem Raeece"/>
        </authorList>
    </citation>
    <scope>NUCLEOTIDE SEQUENCE</scope>
</reference>
<dbReference type="InterPro" id="IPR032675">
    <property type="entry name" value="LRR_dom_sf"/>
</dbReference>
<protein>
    <submittedName>
        <fullName evidence="1">Uncharacterized protein</fullName>
    </submittedName>
</protein>
<dbReference type="PANTHER" id="PTHR24109">
    <property type="entry name" value="LEUCINE-RICH REPEAT-CONTAINING PROTEIN 31"/>
    <property type="match status" value="1"/>
</dbReference>
<dbReference type="InterPro" id="IPR001611">
    <property type="entry name" value="Leu-rich_rpt"/>
</dbReference>
<dbReference type="Pfam" id="PF13516">
    <property type="entry name" value="LRR_6"/>
    <property type="match status" value="1"/>
</dbReference>
<dbReference type="AlphaFoldDB" id="A0A0G4FBQ4"/>
<dbReference type="VEuPathDB" id="CryptoDB:Cvel_16071"/>
<dbReference type="InterPro" id="IPR042419">
    <property type="entry name" value="LRC31"/>
</dbReference>
<proteinExistence type="predicted"/>
<dbReference type="PhylomeDB" id="A0A0G4FBQ4"/>
<dbReference type="PANTHER" id="PTHR24109:SF3">
    <property type="entry name" value="LEUCINE-RICH REPEAT-CONTAINING PROTEIN 31"/>
    <property type="match status" value="1"/>
</dbReference>
<sequence>MLSELSFPDMKVSNEDLVLLAEGVRVGNLGSLRLLDLGKNWRIGKEGMDAVMQAVLENEAGLPLLEKLLLPRTNAGRGAASLCTALRSGRLPRLSEIDLEGTGLNLSAVKALADTVRGGHLSRVSSLRICGNVFVFADAWSEFIEGITEAEGPGLPFLKSLDFSGTKAGGGLVGLGAALVSGRLDAVTEVKLRNSSLTDSTVRGLADALREGQLRCLTLLDLSFNERVAGETWAEFLRAMAETHNSLPKMKSLNLSKTKVGEGAVSVGCVALFRKVQRSCIIDLQCTGLADESVIRLGESLRGVFASSGTLKLAKDVDFGWNANHLVKGGAQIVEGPPGVTDIFIASPNNTDDRALVNVEEAVDELWAGLLGSTW</sequence>
<name>A0A0G4FBQ4_9ALVE</name>
<dbReference type="Gene3D" id="3.80.10.10">
    <property type="entry name" value="Ribonuclease Inhibitor"/>
    <property type="match status" value="2"/>
</dbReference>
<evidence type="ECO:0000313" key="1">
    <source>
        <dbReference type="EMBL" id="CEM10045.1"/>
    </source>
</evidence>
<gene>
    <name evidence="1" type="ORF">Cvel_16071</name>
</gene>